<feature type="chain" id="PRO_5018258904" evidence="8">
    <location>
        <begin position="20"/>
        <end position="186"/>
    </location>
</feature>
<feature type="region of interest" description="Disordered" evidence="7">
    <location>
        <begin position="23"/>
        <end position="73"/>
    </location>
</feature>
<comment type="similarity">
    <text evidence="2">Belongs to the protease inhibitor I16 (SSI) family.</text>
</comment>
<evidence type="ECO:0000256" key="2">
    <source>
        <dbReference type="ARBA" id="ARBA00010472"/>
    </source>
</evidence>
<dbReference type="GO" id="GO:0004867">
    <property type="term" value="F:serine-type endopeptidase inhibitor activity"/>
    <property type="evidence" value="ECO:0007669"/>
    <property type="project" value="UniProtKB-KW"/>
</dbReference>
<dbReference type="PROSITE" id="PS51257">
    <property type="entry name" value="PROKAR_LIPOPROTEIN"/>
    <property type="match status" value="1"/>
</dbReference>
<accession>A0A3N0BMF9</accession>
<keyword evidence="11" id="KW-1185">Reference proteome</keyword>
<dbReference type="OrthoDB" id="3427327at2"/>
<keyword evidence="5" id="KW-0722">Serine protease inhibitor</keyword>
<gene>
    <name evidence="10" type="ORF">D7003_17655</name>
</gene>
<dbReference type="RefSeq" id="WP_123256724.1">
    <property type="nucleotide sequence ID" value="NZ_RBED01000137.1"/>
</dbReference>
<dbReference type="EMBL" id="RBED01000137">
    <property type="protein sequence ID" value="RNL49953.1"/>
    <property type="molecule type" value="Genomic_DNA"/>
</dbReference>
<evidence type="ECO:0000256" key="4">
    <source>
        <dbReference type="ARBA" id="ARBA00022690"/>
    </source>
</evidence>
<name>A0A3N0BMF9_9MICC</name>
<organism evidence="10 11">
    <name type="scientific">Arthrobacter oryzae</name>
    <dbReference type="NCBI Taxonomy" id="409290"/>
    <lineage>
        <taxon>Bacteria</taxon>
        <taxon>Bacillati</taxon>
        <taxon>Actinomycetota</taxon>
        <taxon>Actinomycetes</taxon>
        <taxon>Micrococcales</taxon>
        <taxon>Micrococcaceae</taxon>
        <taxon>Arthrobacter</taxon>
    </lineage>
</organism>
<evidence type="ECO:0000256" key="1">
    <source>
        <dbReference type="ARBA" id="ARBA00004613"/>
    </source>
</evidence>
<feature type="signal peptide" evidence="8">
    <location>
        <begin position="1"/>
        <end position="19"/>
    </location>
</feature>
<dbReference type="Gene3D" id="3.30.350.10">
    <property type="entry name" value="Subtilisin inhibitor-like"/>
    <property type="match status" value="1"/>
</dbReference>
<evidence type="ECO:0000313" key="11">
    <source>
        <dbReference type="Proteomes" id="UP000273807"/>
    </source>
</evidence>
<dbReference type="Proteomes" id="UP000273807">
    <property type="component" value="Unassembled WGS sequence"/>
</dbReference>
<keyword evidence="3" id="KW-0964">Secreted</keyword>
<feature type="compositionally biased region" description="Low complexity" evidence="7">
    <location>
        <begin position="29"/>
        <end position="58"/>
    </location>
</feature>
<feature type="domain" description="Subtilisin inhibitor" evidence="9">
    <location>
        <begin position="91"/>
        <end position="158"/>
    </location>
</feature>
<reference evidence="10 11" key="1">
    <citation type="submission" date="2018-10" db="EMBL/GenBank/DDBJ databases">
        <title>Genome sequencing of Arthrobacter oryzae TNB02.</title>
        <authorList>
            <person name="Cho Y.-J."/>
            <person name="Cho A."/>
            <person name="Kim O.-S."/>
        </authorList>
    </citation>
    <scope>NUCLEOTIDE SEQUENCE [LARGE SCALE GENOMIC DNA]</scope>
    <source>
        <strain evidence="10 11">TNB02</strain>
    </source>
</reference>
<dbReference type="InterPro" id="IPR036819">
    <property type="entry name" value="Subtilisin_inhibitor-like_sf"/>
</dbReference>
<dbReference type="AlphaFoldDB" id="A0A3N0BMF9"/>
<dbReference type="SUPFAM" id="SSF55399">
    <property type="entry name" value="Subtilisin inhibitor"/>
    <property type="match status" value="1"/>
</dbReference>
<evidence type="ECO:0000256" key="3">
    <source>
        <dbReference type="ARBA" id="ARBA00022525"/>
    </source>
</evidence>
<dbReference type="Pfam" id="PF00720">
    <property type="entry name" value="SSI"/>
    <property type="match status" value="1"/>
</dbReference>
<evidence type="ECO:0000256" key="7">
    <source>
        <dbReference type="SAM" id="MobiDB-lite"/>
    </source>
</evidence>
<dbReference type="GO" id="GO:0005576">
    <property type="term" value="C:extracellular region"/>
    <property type="evidence" value="ECO:0007669"/>
    <property type="project" value="UniProtKB-SubCell"/>
</dbReference>
<evidence type="ECO:0000256" key="8">
    <source>
        <dbReference type="SAM" id="SignalP"/>
    </source>
</evidence>
<keyword evidence="6" id="KW-1015">Disulfide bond</keyword>
<keyword evidence="8" id="KW-0732">Signal</keyword>
<protein>
    <submittedName>
        <fullName evidence="10">Serine protease inhibitor</fullName>
    </submittedName>
</protein>
<comment type="caution">
    <text evidence="10">The sequence shown here is derived from an EMBL/GenBank/DDBJ whole genome shotgun (WGS) entry which is preliminary data.</text>
</comment>
<dbReference type="InterPro" id="IPR023549">
    <property type="entry name" value="Subtilisin_inhibitor"/>
</dbReference>
<evidence type="ECO:0000313" key="10">
    <source>
        <dbReference type="EMBL" id="RNL49953.1"/>
    </source>
</evidence>
<evidence type="ECO:0000256" key="5">
    <source>
        <dbReference type="ARBA" id="ARBA00022900"/>
    </source>
</evidence>
<sequence length="186" mass="17985">MRKQLCRAGLVLLASAALAACTPGGGGDAPSPTATAPTGTSTASATATPSPDTETTQPAPSPSGVPLPSGSGQGHAELAIMIKPSATGAPSNFTLVCQDGLPAAESNHPDAAVACGALKDNPAILSPAPPAKDQMCTQQYGGPQQATVTGVVDGYSVNATFSLSDGCEIANWNAAKAVLGSSGGAG</sequence>
<keyword evidence="4" id="KW-0646">Protease inhibitor</keyword>
<comment type="subcellular location">
    <subcellularLocation>
        <location evidence="1">Secreted</location>
    </subcellularLocation>
</comment>
<proteinExistence type="inferred from homology"/>
<evidence type="ECO:0000256" key="6">
    <source>
        <dbReference type="ARBA" id="ARBA00023157"/>
    </source>
</evidence>
<evidence type="ECO:0000259" key="9">
    <source>
        <dbReference type="Pfam" id="PF00720"/>
    </source>
</evidence>